<proteinExistence type="predicted"/>
<keyword evidence="2" id="KW-1185">Reference proteome</keyword>
<evidence type="ECO:0000313" key="2">
    <source>
        <dbReference type="Proteomes" id="UP001152531"/>
    </source>
</evidence>
<comment type="caution">
    <text evidence="1">The sequence shown here is derived from an EMBL/GenBank/DDBJ whole genome shotgun (WGS) entry which is preliminary data.</text>
</comment>
<dbReference type="EMBL" id="CALSDN010000006">
    <property type="protein sequence ID" value="CAH6721482.1"/>
    <property type="molecule type" value="Genomic_DNA"/>
</dbReference>
<evidence type="ECO:0000313" key="1">
    <source>
        <dbReference type="EMBL" id="CAH6721482.1"/>
    </source>
</evidence>
<name>A0ACA9Y9I0_9ASCO</name>
<protein>
    <submittedName>
        <fullName evidence="1">Uncharacterized protein</fullName>
    </submittedName>
</protein>
<sequence>MSDKVKLKIVYNKVLSDESFTDSVITIDKSKFDSITDKSKFVGLLNDLELPFPLSKDSNYLKFTRKSKKNKGYINLESIDDFKCLSRSLNVKNHVKLTINDHSPVEKVPESKTFTTNSEPKSTVSDSDDPPTVTPEYNQYSKDDDINLGKLAELFTDVAKEKLKEVIGEFATEILHSFTPKEPKESKESAKEPEAKKYQAVHSNSCCDSCNPDTFVPIKGIRYKCLTCFDYDLCQDCETNFLENEIITGTHSYLHATMKIITPESFRIDKAALTHVPSVSNIHHAIYCDCCDKGPIRGTRYKCKTCPNYDLCEDCYDNQIFQGSHYGFHSPDHEMNVFKKPAFSCPSYESATSSNNQDIKFSTNGTEDILDINLDSSAKPISNKIKALLSEFGIVGFLDKLTKVFEDSERYNNLLELLKSEVDDDDVRYAILQSIVYENQDFKNTVTKTEDIEIKDYIDPIDSDLQSTELLPGQVDFETIPKTNNSNEFILKTKRFGPNSKIFSVSLTNNSTHYFPAGDMVFEFFDSESNDSIVVRNASSIDSCKQRFYNLKGDIEKFIGKKVQISFNNDDFKLVGDFGSESSLTLVKSTTGEAIQVNEKVESVKTSESLSIDVVLKAKEMVQLVIYNNNDETFDCSDLSIKINNFLGNTIGKVLVHKRHGIKPWSTSKFNISLNSAHLKIPFKIILNNGKYEAIADLSLNRLSTEFEVKQLENDVPTEIIESEDSGEEDIKLSGNESTESFTEVERTPEVEKTPEVERTSEIQETETETEGNSPATETEGFETEEEKIDDKDEKSVSLGSTDSMVLPSLPKESTIKDDVEMLIDLGNSEIVSDNEFELGSDYEILTPSTSNYH</sequence>
<gene>
    <name evidence="1" type="ORF">CLIB1444_06S03202</name>
</gene>
<dbReference type="Proteomes" id="UP001152531">
    <property type="component" value="Unassembled WGS sequence"/>
</dbReference>
<organism evidence="1 2">
    <name type="scientific">[Candida] jaroonii</name>
    <dbReference type="NCBI Taxonomy" id="467808"/>
    <lineage>
        <taxon>Eukaryota</taxon>
        <taxon>Fungi</taxon>
        <taxon>Dikarya</taxon>
        <taxon>Ascomycota</taxon>
        <taxon>Saccharomycotina</taxon>
        <taxon>Pichiomycetes</taxon>
        <taxon>Debaryomycetaceae</taxon>
        <taxon>Yamadazyma</taxon>
    </lineage>
</organism>
<reference evidence="1" key="1">
    <citation type="submission" date="2022-06" db="EMBL/GenBank/DDBJ databases">
        <authorList>
            <person name="Legras J.-L."/>
            <person name="Devillers H."/>
            <person name="Grondin C."/>
        </authorList>
    </citation>
    <scope>NUCLEOTIDE SEQUENCE</scope>
    <source>
        <strain evidence="1">CLIB 1444</strain>
    </source>
</reference>
<accession>A0ACA9Y9I0</accession>